<dbReference type="EMBL" id="AWTV01000004">
    <property type="protein sequence ID" value="KIH94368.1"/>
    <property type="molecule type" value="Genomic_DNA"/>
</dbReference>
<dbReference type="InterPro" id="IPR051711">
    <property type="entry name" value="Stress_Response_Reg"/>
</dbReference>
<evidence type="ECO:0000256" key="1">
    <source>
        <dbReference type="ARBA" id="ARBA00004123"/>
    </source>
</evidence>
<evidence type="ECO:0000313" key="9">
    <source>
        <dbReference type="EMBL" id="KIH94368.1"/>
    </source>
</evidence>
<feature type="domain" description="Xylanolytic transcriptional activator regulatory" evidence="8">
    <location>
        <begin position="439"/>
        <end position="515"/>
    </location>
</feature>
<dbReference type="GO" id="GO:0000981">
    <property type="term" value="F:DNA-binding transcription factor activity, RNA polymerase II-specific"/>
    <property type="evidence" value="ECO:0007669"/>
    <property type="project" value="InterPro"/>
</dbReference>
<dbReference type="GO" id="GO:0045944">
    <property type="term" value="P:positive regulation of transcription by RNA polymerase II"/>
    <property type="evidence" value="ECO:0007669"/>
    <property type="project" value="TreeGrafter"/>
</dbReference>
<feature type="compositionally biased region" description="Polar residues" evidence="6">
    <location>
        <begin position="123"/>
        <end position="134"/>
    </location>
</feature>
<dbReference type="SMART" id="SM00906">
    <property type="entry name" value="Fungal_trans"/>
    <property type="match status" value="1"/>
</dbReference>
<feature type="compositionally biased region" description="Low complexity" evidence="6">
    <location>
        <begin position="868"/>
        <end position="885"/>
    </location>
</feature>
<evidence type="ECO:0000259" key="8">
    <source>
        <dbReference type="SMART" id="SM00906"/>
    </source>
</evidence>
<name>A0A0C2FTK0_9PEZI</name>
<gene>
    <name evidence="9" type="ORF">SPBR_05579</name>
</gene>
<feature type="compositionally biased region" description="Low complexity" evidence="6">
    <location>
        <begin position="339"/>
        <end position="353"/>
    </location>
</feature>
<dbReference type="CDD" id="cd00067">
    <property type="entry name" value="GAL4"/>
    <property type="match status" value="1"/>
</dbReference>
<dbReference type="GeneID" id="63678763"/>
<comment type="caution">
    <text evidence="9">The sequence shown here is derived from an EMBL/GenBank/DDBJ whole genome shotgun (WGS) entry which is preliminary data.</text>
</comment>
<dbReference type="CDD" id="cd12148">
    <property type="entry name" value="fungal_TF_MHR"/>
    <property type="match status" value="1"/>
</dbReference>
<keyword evidence="2" id="KW-0805">Transcription regulation</keyword>
<feature type="region of interest" description="Disordered" evidence="6">
    <location>
        <begin position="339"/>
        <end position="364"/>
    </location>
</feature>
<dbReference type="GO" id="GO:0006351">
    <property type="term" value="P:DNA-templated transcription"/>
    <property type="evidence" value="ECO:0007669"/>
    <property type="project" value="InterPro"/>
</dbReference>
<feature type="compositionally biased region" description="Low complexity" evidence="6">
    <location>
        <begin position="135"/>
        <end position="166"/>
    </location>
</feature>
<dbReference type="AlphaFoldDB" id="A0A0C2FTK0"/>
<dbReference type="InterPro" id="IPR007219">
    <property type="entry name" value="XnlR_reg_dom"/>
</dbReference>
<keyword evidence="4" id="KW-0804">Transcription</keyword>
<protein>
    <recommendedName>
        <fullName evidence="8">Xylanolytic transcriptional activator regulatory domain-containing protein</fullName>
    </recommendedName>
</protein>
<dbReference type="VEuPathDB" id="FungiDB:SPBR_05579"/>
<reference evidence="9 10" key="1">
    <citation type="journal article" date="2014" name="BMC Genomics">
        <title>Comparative genomics of the major fungal agents of human and animal Sporotrichosis: Sporothrix schenckii and Sporothrix brasiliensis.</title>
        <authorList>
            <person name="Teixeira M.M."/>
            <person name="de Almeida L.G."/>
            <person name="Kubitschek-Barreira P."/>
            <person name="Alves F.L."/>
            <person name="Kioshima E.S."/>
            <person name="Abadio A.K."/>
            <person name="Fernandes L."/>
            <person name="Derengowski L.S."/>
            <person name="Ferreira K.S."/>
            <person name="Souza R.C."/>
            <person name="Ruiz J.C."/>
            <person name="de Andrade N.C."/>
            <person name="Paes H.C."/>
            <person name="Nicola A.M."/>
            <person name="Albuquerque P."/>
            <person name="Gerber A.L."/>
            <person name="Martins V.P."/>
            <person name="Peconick L.D."/>
            <person name="Neto A.V."/>
            <person name="Chaucanez C.B."/>
            <person name="Silva P.A."/>
            <person name="Cunha O.L."/>
            <person name="de Oliveira F.F."/>
            <person name="dos Santos T.C."/>
            <person name="Barros A.L."/>
            <person name="Soares M.A."/>
            <person name="de Oliveira L.M."/>
            <person name="Marini M.M."/>
            <person name="Villalobos-Duno H."/>
            <person name="Cunha M.M."/>
            <person name="de Hoog S."/>
            <person name="da Silveira J.F."/>
            <person name="Henrissat B."/>
            <person name="Nino-Vega G.A."/>
            <person name="Cisalpino P.S."/>
            <person name="Mora-Montes H.M."/>
            <person name="Almeida S.R."/>
            <person name="Stajich J.E."/>
            <person name="Lopes-Bezerra L.M."/>
            <person name="Vasconcelos A.T."/>
            <person name="Felipe M.S."/>
        </authorList>
    </citation>
    <scope>NUCLEOTIDE SEQUENCE [LARGE SCALE GENOMIC DNA]</scope>
    <source>
        <strain evidence="9 10">5110</strain>
    </source>
</reference>
<proteinExistence type="predicted"/>
<evidence type="ECO:0000313" key="10">
    <source>
        <dbReference type="Proteomes" id="UP000031575"/>
    </source>
</evidence>
<feature type="compositionally biased region" description="Polar residues" evidence="6">
    <location>
        <begin position="845"/>
        <end position="858"/>
    </location>
</feature>
<feature type="region of interest" description="Disordered" evidence="6">
    <location>
        <begin position="845"/>
        <end position="885"/>
    </location>
</feature>
<dbReference type="Pfam" id="PF04082">
    <property type="entry name" value="Fungal_trans"/>
    <property type="match status" value="1"/>
</dbReference>
<keyword evidence="10" id="KW-1185">Reference proteome</keyword>
<keyword evidence="5" id="KW-0539">Nucleus</keyword>
<keyword evidence="3" id="KW-0238">DNA-binding</keyword>
<feature type="compositionally biased region" description="Low complexity" evidence="6">
    <location>
        <begin position="94"/>
        <end position="106"/>
    </location>
</feature>
<sequence>MNSSPRSDVDAPPPRGVSQVPHPNVHNSEPDNNRSTAKRRKRDGNDLRQRVTRACDRCKKHCIDAGATCTYDLSYARGRLPSIPLAQMAQTDKSPSTSTSPVPATSHRGLASPVVPIERSDVHNTNGDGVQSTSQLQQQHETQNGQQHGQQQGQGQHGQSQTQQSTQPPPEGLSFLSAAAAEMARRPGDASPCTLAVPGSAIPLATPPPPPPTAEVQAASSRVSPEPLQTDLQGHYVGPASGVSFLLRVQKKLRDNVSFQQPSSSIFTFGDAPLQPTAQGHDDLDVFAGSDTSLLFLTQPEANALLARYFDFAVPTHRFLHRPTVESWLSTFYATRGRMTTNTTRKGNNNNGNDGNGGNGRDTREDGRAQAAVLFMVFAQARDYFPASDVSADMDSSAHFYCAAERQLAREKGAVRLASVQARLCQCFYLLSQSRINHCWSLFGTTAHLALAIGLNRNRRADPAGGLSQIDVECRRRTFWCAYSLDNYLSAALGRPRTFHDEDIDQELPSIAEDRDILHGEIIWRSTPSAGLSKGNQPLGQGVDQGVGIGLGMNVAEGGSDGSGGGGSGGRGALRGMSVMLAPVAHVRLSKIVSLILRDLYAIRPISSTARASLTEKHTDALRAWRQHDSSLARFLDADRVSASLLIPIFQRQRHVLNLAYWHALLLTHRPILLSNFAYLRQGGSGSSVGTGVGNGGGGSNSAPDNFSSFQADARGPDVRGQAQASMQQCVGAAMHIIEIVDDLFQDGQLFRAYWFTMYFAFSAVVVVYVYVIQHQSAPQETYAVYLAAAVVCQGQIDRLAESGSLAQRYSLVLEELRLVTLQQTDAFQPAVDAQSGRLPTGISYSNLNNHQLPNDQSGIHRQEQHPHTQQPRSQSQQQQQLQPQTLDLSAVPLAGGLIGGLAGNLADWNGSPSNSLAYVTSWGCFDSMVSSGFWPLDSLPDEDHHLRG</sequence>
<evidence type="ECO:0000256" key="7">
    <source>
        <dbReference type="SAM" id="Phobius"/>
    </source>
</evidence>
<dbReference type="PANTHER" id="PTHR47540">
    <property type="entry name" value="THIAMINE REPRESSIBLE GENES REGULATORY PROTEIN THI5"/>
    <property type="match status" value="1"/>
</dbReference>
<accession>A0A0C2FTK0</accession>
<evidence type="ECO:0000256" key="3">
    <source>
        <dbReference type="ARBA" id="ARBA00023125"/>
    </source>
</evidence>
<dbReference type="RefSeq" id="XP_040622378.1">
    <property type="nucleotide sequence ID" value="XM_040763842.1"/>
</dbReference>
<dbReference type="GO" id="GO:0008270">
    <property type="term" value="F:zinc ion binding"/>
    <property type="evidence" value="ECO:0007669"/>
    <property type="project" value="InterPro"/>
</dbReference>
<comment type="subcellular location">
    <subcellularLocation>
        <location evidence="1">Nucleus</location>
    </subcellularLocation>
</comment>
<dbReference type="OrthoDB" id="2579025at2759"/>
<evidence type="ECO:0000256" key="5">
    <source>
        <dbReference type="ARBA" id="ARBA00023242"/>
    </source>
</evidence>
<dbReference type="GO" id="GO:0043565">
    <property type="term" value="F:sequence-specific DNA binding"/>
    <property type="evidence" value="ECO:0007669"/>
    <property type="project" value="TreeGrafter"/>
</dbReference>
<dbReference type="InterPro" id="IPR001138">
    <property type="entry name" value="Zn2Cys6_DnaBD"/>
</dbReference>
<dbReference type="PANTHER" id="PTHR47540:SF3">
    <property type="entry name" value="ZN(II)2CYS6 TRANSCRIPTION FACTOR (EUROFUNG)"/>
    <property type="match status" value="1"/>
</dbReference>
<keyword evidence="7" id="KW-0472">Membrane</keyword>
<keyword evidence="7" id="KW-1133">Transmembrane helix</keyword>
<feature type="region of interest" description="Disordered" evidence="6">
    <location>
        <begin position="1"/>
        <end position="48"/>
    </location>
</feature>
<feature type="region of interest" description="Disordered" evidence="6">
    <location>
        <begin position="88"/>
        <end position="226"/>
    </location>
</feature>
<dbReference type="HOGENOM" id="CLU_009239_0_0_1"/>
<dbReference type="GO" id="GO:0005634">
    <property type="term" value="C:nucleus"/>
    <property type="evidence" value="ECO:0007669"/>
    <property type="project" value="UniProtKB-SubCell"/>
</dbReference>
<organism evidence="9 10">
    <name type="scientific">Sporothrix brasiliensis 5110</name>
    <dbReference type="NCBI Taxonomy" id="1398154"/>
    <lineage>
        <taxon>Eukaryota</taxon>
        <taxon>Fungi</taxon>
        <taxon>Dikarya</taxon>
        <taxon>Ascomycota</taxon>
        <taxon>Pezizomycotina</taxon>
        <taxon>Sordariomycetes</taxon>
        <taxon>Sordariomycetidae</taxon>
        <taxon>Ophiostomatales</taxon>
        <taxon>Ophiostomataceae</taxon>
        <taxon>Sporothrix</taxon>
    </lineage>
</organism>
<evidence type="ECO:0000256" key="2">
    <source>
        <dbReference type="ARBA" id="ARBA00023015"/>
    </source>
</evidence>
<feature type="transmembrane region" description="Helical" evidence="7">
    <location>
        <begin position="753"/>
        <end position="772"/>
    </location>
</feature>
<evidence type="ECO:0000256" key="6">
    <source>
        <dbReference type="SAM" id="MobiDB-lite"/>
    </source>
</evidence>
<keyword evidence="7" id="KW-0812">Transmembrane</keyword>
<evidence type="ECO:0000256" key="4">
    <source>
        <dbReference type="ARBA" id="ARBA00023163"/>
    </source>
</evidence>
<dbReference type="Proteomes" id="UP000031575">
    <property type="component" value="Unassembled WGS sequence"/>
</dbReference>